<dbReference type="Proteomes" id="UP000033860">
    <property type="component" value="Unassembled WGS sequence"/>
</dbReference>
<evidence type="ECO:0000313" key="2">
    <source>
        <dbReference type="EMBL" id="KKU60638.1"/>
    </source>
</evidence>
<dbReference type="EMBL" id="LCNT01000008">
    <property type="protein sequence ID" value="KKU60638.1"/>
    <property type="molecule type" value="Genomic_DNA"/>
</dbReference>
<comment type="caution">
    <text evidence="2">The sequence shown here is derived from an EMBL/GenBank/DDBJ whole genome shotgun (WGS) entry which is preliminary data.</text>
</comment>
<evidence type="ECO:0000256" key="1">
    <source>
        <dbReference type="SAM" id="Phobius"/>
    </source>
</evidence>
<accession>A0A0G1U2S2</accession>
<protein>
    <submittedName>
        <fullName evidence="2">Uncharacterized protein</fullName>
    </submittedName>
</protein>
<proteinExistence type="predicted"/>
<keyword evidence="1" id="KW-1133">Transmembrane helix</keyword>
<name>A0A0G1U2S2_9BACT</name>
<dbReference type="AlphaFoldDB" id="A0A0G1U2S2"/>
<keyword evidence="1" id="KW-0812">Transmembrane</keyword>
<gene>
    <name evidence="2" type="ORF">UX85_C0008G0012</name>
</gene>
<evidence type="ECO:0000313" key="3">
    <source>
        <dbReference type="Proteomes" id="UP000033860"/>
    </source>
</evidence>
<organism evidence="2 3">
    <name type="scientific">Candidatus Beckwithbacteria bacterium GW2011_GWB1_47_15</name>
    <dbReference type="NCBI Taxonomy" id="1618371"/>
    <lineage>
        <taxon>Bacteria</taxon>
        <taxon>Candidatus Beckwithiibacteriota</taxon>
    </lineage>
</organism>
<reference evidence="2 3" key="1">
    <citation type="journal article" date="2015" name="Nature">
        <title>rRNA introns, odd ribosomes, and small enigmatic genomes across a large radiation of phyla.</title>
        <authorList>
            <person name="Brown C.T."/>
            <person name="Hug L.A."/>
            <person name="Thomas B.C."/>
            <person name="Sharon I."/>
            <person name="Castelle C.J."/>
            <person name="Singh A."/>
            <person name="Wilkins M.J."/>
            <person name="Williams K.H."/>
            <person name="Banfield J.F."/>
        </authorList>
    </citation>
    <scope>NUCLEOTIDE SEQUENCE [LARGE SCALE GENOMIC DNA]</scope>
</reference>
<sequence>MLKLSDTMNQLTSWLKAKPKTALGIGLGVLLIALVILLPALRQSKPSQQGLLPPPSYNPIYQFSRPGQNQLQAPPPSDQTSIAVYQHSASSLDLQNFFNPMAQSLNFIEPPQEMVFNSVPHLVWKKGTSTLSLNLQTGQFYIKVSASEFSDSTPVIEPDALTIAKTWLADHRLMDQDTPHQTSYYQSHEGQLEPVADPALADTYQFSFFPTLNRLPLFSTNLDNAPIAISVTSAGNIFIVDYQLPALLYSTYLTNPGELKTTTYPLKTADQVSQDIQAGLPTVTLLKTGPRAYPTTATKVTSADYQHLNLGYQAQANQGMLLPVFQLTGTAQLETGNTAEITAYLPATP</sequence>
<feature type="transmembrane region" description="Helical" evidence="1">
    <location>
        <begin position="21"/>
        <end position="41"/>
    </location>
</feature>
<keyword evidence="1" id="KW-0472">Membrane</keyword>